<dbReference type="Gene3D" id="1.10.3730.10">
    <property type="entry name" value="ProC C-terminal domain-like"/>
    <property type="match status" value="1"/>
</dbReference>
<dbReference type="AlphaFoldDB" id="A0A6P9AL40"/>
<reference evidence="18" key="1">
    <citation type="submission" date="2025-08" db="UniProtKB">
        <authorList>
            <consortium name="RefSeq"/>
        </authorList>
    </citation>
    <scope>IDENTIFICATION</scope>
    <source>
        <tissue evidence="18">Total insect</tissue>
    </source>
</reference>
<dbReference type="RefSeq" id="XP_034256226.1">
    <property type="nucleotide sequence ID" value="XM_034400335.1"/>
</dbReference>
<keyword evidence="8 14" id="KW-0641">Proline biosynthesis</keyword>
<comment type="subcellular location">
    <subcellularLocation>
        <location evidence="1">Cytoplasm</location>
    </subcellularLocation>
</comment>
<dbReference type="InterPro" id="IPR028939">
    <property type="entry name" value="P5C_Rdtase_cat_N"/>
</dbReference>
<dbReference type="SUPFAM" id="SSF48179">
    <property type="entry name" value="6-phosphogluconate dehydrogenase C-terminal domain-like"/>
    <property type="match status" value="1"/>
</dbReference>
<accession>A0A6P9AL40</accession>
<comment type="catalytic activity">
    <reaction evidence="11">
        <text>L-proline + NAD(+) = (S)-1-pyrroline-5-carboxylate + NADH + 2 H(+)</text>
        <dbReference type="Rhea" id="RHEA:14105"/>
        <dbReference type="ChEBI" id="CHEBI:15378"/>
        <dbReference type="ChEBI" id="CHEBI:17388"/>
        <dbReference type="ChEBI" id="CHEBI:57540"/>
        <dbReference type="ChEBI" id="CHEBI:57945"/>
        <dbReference type="ChEBI" id="CHEBI:60039"/>
        <dbReference type="EC" id="1.5.1.2"/>
    </reaction>
</comment>
<evidence type="ECO:0000256" key="14">
    <source>
        <dbReference type="RuleBase" id="RU003903"/>
    </source>
</evidence>
<keyword evidence="10 14" id="KW-0560">Oxidoreductase</keyword>
<dbReference type="KEGG" id="tpal:117654135"/>
<comment type="catalytic activity">
    <reaction evidence="12 14">
        <text>L-proline + NADP(+) = (S)-1-pyrroline-5-carboxylate + NADPH + 2 H(+)</text>
        <dbReference type="Rhea" id="RHEA:14109"/>
        <dbReference type="ChEBI" id="CHEBI:15378"/>
        <dbReference type="ChEBI" id="CHEBI:17388"/>
        <dbReference type="ChEBI" id="CHEBI:57783"/>
        <dbReference type="ChEBI" id="CHEBI:58349"/>
        <dbReference type="ChEBI" id="CHEBI:60039"/>
        <dbReference type="EC" id="1.5.1.2"/>
    </reaction>
</comment>
<evidence type="ECO:0000259" key="15">
    <source>
        <dbReference type="Pfam" id="PF03807"/>
    </source>
</evidence>
<name>A0A6P9AL40_THRPL</name>
<keyword evidence="7 14" id="KW-0028">Amino-acid biosynthesis</keyword>
<dbReference type="Pfam" id="PF14748">
    <property type="entry name" value="P5CR_dimer"/>
    <property type="match status" value="1"/>
</dbReference>
<evidence type="ECO:0000256" key="6">
    <source>
        <dbReference type="ARBA" id="ARBA00022490"/>
    </source>
</evidence>
<sequence>MSLKIGFLGGGKMAQALARGFLAKGLTRGEDVVASAAPQDKQCFEAFKELGATATADNTLVVKKSQVVFVAVKPDMVSTVLQQVKPVVSKDNLFISICMGITIADLEKDLPPGTRVVRAMPNTPALVGRGASVYTCGTAARPDDGDTARKLLGAVGIAHQVQEKLVDPVTALSGSGPAYVFLVIEALADGAVKEGMPRDLAYQLAAQTVLGAGHLVMETGQHPAKLRDDVTSPAGSTAAGLAHLEQCAVRSAMAGAVAAATKRCKEMQSQAK</sequence>
<comment type="similarity">
    <text evidence="3 14">Belongs to the pyrroline-5-carboxylate reductase family.</text>
</comment>
<dbReference type="PANTHER" id="PTHR11645:SF62">
    <property type="entry name" value="PYRROLINE-5-CARBOXYLATE REDUCTASE"/>
    <property type="match status" value="1"/>
</dbReference>
<evidence type="ECO:0000256" key="1">
    <source>
        <dbReference type="ARBA" id="ARBA00004496"/>
    </source>
</evidence>
<dbReference type="Pfam" id="PF03807">
    <property type="entry name" value="F420_oxidored"/>
    <property type="match status" value="1"/>
</dbReference>
<feature type="domain" description="Pyrroline-5-carboxylate reductase dimerisation" evidence="16">
    <location>
        <begin position="163"/>
        <end position="267"/>
    </location>
</feature>
<evidence type="ECO:0000256" key="3">
    <source>
        <dbReference type="ARBA" id="ARBA00005525"/>
    </source>
</evidence>
<dbReference type="EC" id="1.5.1.2" evidence="4 14"/>
<evidence type="ECO:0000256" key="13">
    <source>
        <dbReference type="PIRSR" id="PIRSR000193-1"/>
    </source>
</evidence>
<evidence type="ECO:0000256" key="5">
    <source>
        <dbReference type="ARBA" id="ARBA00021413"/>
    </source>
</evidence>
<evidence type="ECO:0000256" key="4">
    <source>
        <dbReference type="ARBA" id="ARBA00012855"/>
    </source>
</evidence>
<evidence type="ECO:0000256" key="10">
    <source>
        <dbReference type="ARBA" id="ARBA00023002"/>
    </source>
</evidence>
<keyword evidence="17" id="KW-1185">Reference proteome</keyword>
<dbReference type="InterPro" id="IPR000304">
    <property type="entry name" value="Pyrroline-COOH_reductase"/>
</dbReference>
<dbReference type="HAMAP" id="MF_01925">
    <property type="entry name" value="P5C_reductase"/>
    <property type="match status" value="1"/>
</dbReference>
<feature type="binding site" evidence="13">
    <location>
        <position position="58"/>
    </location>
    <ligand>
        <name>NADPH</name>
        <dbReference type="ChEBI" id="CHEBI:57783"/>
    </ligand>
</feature>
<dbReference type="Gene3D" id="3.40.50.720">
    <property type="entry name" value="NAD(P)-binding Rossmann-like Domain"/>
    <property type="match status" value="1"/>
</dbReference>
<dbReference type="FunCoup" id="A0A6P9AL40">
    <property type="interactions" value="575"/>
</dbReference>
<dbReference type="SUPFAM" id="SSF51735">
    <property type="entry name" value="NAD(P)-binding Rossmann-fold domains"/>
    <property type="match status" value="1"/>
</dbReference>
<evidence type="ECO:0000259" key="16">
    <source>
        <dbReference type="Pfam" id="PF14748"/>
    </source>
</evidence>
<evidence type="ECO:0000256" key="7">
    <source>
        <dbReference type="ARBA" id="ARBA00022605"/>
    </source>
</evidence>
<evidence type="ECO:0000313" key="18">
    <source>
        <dbReference type="RefSeq" id="XP_034256226.1"/>
    </source>
</evidence>
<dbReference type="GO" id="GO:0004735">
    <property type="term" value="F:pyrroline-5-carboxylate reductase activity"/>
    <property type="evidence" value="ECO:0007669"/>
    <property type="project" value="UniProtKB-EC"/>
</dbReference>
<feature type="binding site" evidence="13">
    <location>
        <begin position="8"/>
        <end position="13"/>
    </location>
    <ligand>
        <name>NADP(+)</name>
        <dbReference type="ChEBI" id="CHEBI:58349"/>
    </ligand>
</feature>
<dbReference type="UniPathway" id="UPA00098">
    <property type="reaction ID" value="UER00361"/>
</dbReference>
<feature type="binding site" evidence="13">
    <location>
        <begin position="71"/>
        <end position="74"/>
    </location>
    <ligand>
        <name>NADP(+)</name>
        <dbReference type="ChEBI" id="CHEBI:58349"/>
    </ligand>
</feature>
<evidence type="ECO:0000256" key="11">
    <source>
        <dbReference type="ARBA" id="ARBA00050547"/>
    </source>
</evidence>
<dbReference type="CTD" id="42106"/>
<dbReference type="PROSITE" id="PS00521">
    <property type="entry name" value="P5CR"/>
    <property type="match status" value="1"/>
</dbReference>
<proteinExistence type="inferred from homology"/>
<dbReference type="InterPro" id="IPR053790">
    <property type="entry name" value="P5CR-like_CS"/>
</dbReference>
<dbReference type="InParanoid" id="A0A6P9AL40"/>
<feature type="domain" description="Pyrroline-5-carboxylate reductase catalytic N-terminal" evidence="15">
    <location>
        <begin position="4"/>
        <end position="98"/>
    </location>
</feature>
<dbReference type="FunFam" id="3.40.50.720:FF:000190">
    <property type="entry name" value="Pyrroline-5-carboxylate reductase"/>
    <property type="match status" value="1"/>
</dbReference>
<keyword evidence="6" id="KW-0963">Cytoplasm</keyword>
<evidence type="ECO:0000256" key="9">
    <source>
        <dbReference type="ARBA" id="ARBA00022857"/>
    </source>
</evidence>
<dbReference type="PIRSF" id="PIRSF000193">
    <property type="entry name" value="Pyrrol-5-carb_rd"/>
    <property type="match status" value="1"/>
</dbReference>
<evidence type="ECO:0000313" key="17">
    <source>
        <dbReference type="Proteomes" id="UP000515158"/>
    </source>
</evidence>
<dbReference type="GO" id="GO:0005737">
    <property type="term" value="C:cytoplasm"/>
    <property type="evidence" value="ECO:0007669"/>
    <property type="project" value="UniProtKB-SubCell"/>
</dbReference>
<dbReference type="InterPro" id="IPR036291">
    <property type="entry name" value="NAD(P)-bd_dom_sf"/>
</dbReference>
<dbReference type="GO" id="GO:0055129">
    <property type="term" value="P:L-proline biosynthetic process"/>
    <property type="evidence" value="ECO:0007669"/>
    <property type="project" value="UniProtKB-UniPathway"/>
</dbReference>
<evidence type="ECO:0000256" key="8">
    <source>
        <dbReference type="ARBA" id="ARBA00022650"/>
    </source>
</evidence>
<dbReference type="PANTHER" id="PTHR11645">
    <property type="entry name" value="PYRROLINE-5-CARBOXYLATE REDUCTASE"/>
    <property type="match status" value="1"/>
</dbReference>
<evidence type="ECO:0000256" key="2">
    <source>
        <dbReference type="ARBA" id="ARBA00005205"/>
    </source>
</evidence>
<gene>
    <name evidence="18" type="primary">LOC117654135</name>
</gene>
<evidence type="ECO:0000256" key="12">
    <source>
        <dbReference type="ARBA" id="ARBA00052690"/>
    </source>
</evidence>
<dbReference type="InterPro" id="IPR029036">
    <property type="entry name" value="P5CR_dimer"/>
</dbReference>
<organism evidence="18">
    <name type="scientific">Thrips palmi</name>
    <name type="common">Melon thrips</name>
    <dbReference type="NCBI Taxonomy" id="161013"/>
    <lineage>
        <taxon>Eukaryota</taxon>
        <taxon>Metazoa</taxon>
        <taxon>Ecdysozoa</taxon>
        <taxon>Arthropoda</taxon>
        <taxon>Hexapoda</taxon>
        <taxon>Insecta</taxon>
        <taxon>Pterygota</taxon>
        <taxon>Neoptera</taxon>
        <taxon>Paraneoptera</taxon>
        <taxon>Thysanoptera</taxon>
        <taxon>Terebrantia</taxon>
        <taxon>Thripoidea</taxon>
        <taxon>Thripidae</taxon>
        <taxon>Thrips</taxon>
    </lineage>
</organism>
<comment type="pathway">
    <text evidence="2 14">Amino-acid biosynthesis; L-proline biosynthesis; L-proline from L-glutamate 5-semialdehyde: step 1/1.</text>
</comment>
<dbReference type="InterPro" id="IPR008927">
    <property type="entry name" value="6-PGluconate_DH-like_C_sf"/>
</dbReference>
<dbReference type="GeneID" id="117654135"/>
<dbReference type="Proteomes" id="UP000515158">
    <property type="component" value="Unplaced"/>
</dbReference>
<keyword evidence="9 13" id="KW-0521">NADP</keyword>
<dbReference type="FunFam" id="1.10.3730.10:FF:000001">
    <property type="entry name" value="Pyrroline-5-carboxylate reductase"/>
    <property type="match status" value="1"/>
</dbReference>
<dbReference type="NCBIfam" id="TIGR00112">
    <property type="entry name" value="proC"/>
    <property type="match status" value="1"/>
</dbReference>
<protein>
    <recommendedName>
        <fullName evidence="5 14">Pyrroline-5-carboxylate reductase</fullName>
        <ecNumber evidence="4 14">1.5.1.2</ecNumber>
    </recommendedName>
</protein>
<dbReference type="OrthoDB" id="10263291at2759"/>